<keyword evidence="3" id="KW-1185">Reference proteome</keyword>
<evidence type="ECO:0000313" key="3">
    <source>
        <dbReference type="Proteomes" id="UP000596252"/>
    </source>
</evidence>
<reference evidence="2 3" key="1">
    <citation type="journal article" date="2012" name="Antonie Van Leeuwenhoek">
        <title>Shewanella litorisediminis sp. nov., a gammaproteobacterium isolated from a tidal flat sediment.</title>
        <authorList>
            <person name="Lee M.H."/>
            <person name="Yoon J.H."/>
        </authorList>
    </citation>
    <scope>NUCLEOTIDE SEQUENCE [LARGE SCALE GENOMIC DNA]</scope>
    <source>
        <strain evidence="2 3">SMK1-12</strain>
    </source>
</reference>
<dbReference type="RefSeq" id="WP_203324478.1">
    <property type="nucleotide sequence ID" value="NZ_CP069213.1"/>
</dbReference>
<dbReference type="Proteomes" id="UP000596252">
    <property type="component" value="Chromosome"/>
</dbReference>
<dbReference type="InterPro" id="IPR010281">
    <property type="entry name" value="DUF885"/>
</dbReference>
<dbReference type="PANTHER" id="PTHR33361">
    <property type="entry name" value="GLR0591 PROTEIN"/>
    <property type="match status" value="1"/>
</dbReference>
<evidence type="ECO:0000313" key="2">
    <source>
        <dbReference type="EMBL" id="QRH00769.1"/>
    </source>
</evidence>
<keyword evidence="1" id="KW-0732">Signal</keyword>
<name>A0ABX7G0G2_9GAMM</name>
<gene>
    <name evidence="2" type="ORF">JQC75_12885</name>
</gene>
<evidence type="ECO:0000256" key="1">
    <source>
        <dbReference type="SAM" id="SignalP"/>
    </source>
</evidence>
<accession>A0ABX7G0G2</accession>
<dbReference type="EMBL" id="CP069213">
    <property type="protein sequence ID" value="QRH00769.1"/>
    <property type="molecule type" value="Genomic_DNA"/>
</dbReference>
<dbReference type="Pfam" id="PF05960">
    <property type="entry name" value="DUF885"/>
    <property type="match status" value="1"/>
</dbReference>
<organism evidence="2 3">
    <name type="scientific">Shewanella litorisediminis</name>
    <dbReference type="NCBI Taxonomy" id="1173586"/>
    <lineage>
        <taxon>Bacteria</taxon>
        <taxon>Pseudomonadati</taxon>
        <taxon>Pseudomonadota</taxon>
        <taxon>Gammaproteobacteria</taxon>
        <taxon>Alteromonadales</taxon>
        <taxon>Shewanellaceae</taxon>
        <taxon>Shewanella</taxon>
    </lineage>
</organism>
<dbReference type="PANTHER" id="PTHR33361:SF16">
    <property type="entry name" value="DUF885 DOMAIN-CONTAINING PROTEIN"/>
    <property type="match status" value="1"/>
</dbReference>
<feature type="chain" id="PRO_5047034484" evidence="1">
    <location>
        <begin position="33"/>
        <end position="625"/>
    </location>
</feature>
<feature type="signal peptide" evidence="1">
    <location>
        <begin position="1"/>
        <end position="32"/>
    </location>
</feature>
<protein>
    <submittedName>
        <fullName evidence="2">DUF885 domain-containing protein</fullName>
    </submittedName>
</protein>
<sequence>MPNPHKKKNKQSLLAASLLLALGITPGFNALAVPQGTMQQGTAQQEMSESAKANALFETQFLENVMASPISQTMMGIKGEDYGKWDEISEAADAEDLARAKRHLAQLKALDASALDSQTALSLTLALQRLENKIADHKWRLHNYPVNQMYGVHSMTASILINQHTVDGLDDAKAYISRLNAVPKRFSELKEALELRAAKGIIAPKFVFPHVINDSRNIIKGAPFEAGEDSTLWADFKRKVEALNLDSATKESLFDEAKLALNNAVKPAYDDLIVYLNTLEQKADTRDGVWKLPDGNHFYNNALKRTTTTDMDAIAIHELGLKEVARIHNEMRDIMKEVGFKGSLNDFFIFMRNDEQFYYPDTDEGKAAYINDAKALIDNMSARLDEVFAIKPKAGLIVKPVESFREKSAGKAFYNQPSPDGSRPGTYYANLYSMKAMPKYQMEALAYHEGLPGHHMQIAIAQELEGIPKFRRFGSYTAYSEGWGLYTEYFPREMGLYRDPYSNFGRLAMELWRACRLVVDTGIHAKKWTREQGIAYYKENTPNAESDAVKMVERHIVMPSQATAYKVGMNRILDLRAYAQKSLGEAFDIREFHTLLLKNGPLPLDVLESKVQEWVNDSKQQAARL</sequence>
<proteinExistence type="predicted"/>